<evidence type="ECO:0000313" key="2">
    <source>
        <dbReference type="Proteomes" id="UP000051966"/>
    </source>
</evidence>
<sequence>MNRTVNSIFVKVVIKKTSQPVKNHLFDYKREVVGLWIISDSGMVGAGISTQ</sequence>
<dbReference type="AlphaFoldDB" id="A0A0R1VG84"/>
<dbReference type="Proteomes" id="UP000051966">
    <property type="component" value="Unassembled WGS sequence"/>
</dbReference>
<accession>A0A0R1VG84</accession>
<keyword evidence="2" id="KW-1185">Reference proteome</keyword>
<protein>
    <submittedName>
        <fullName evidence="1">Uncharacterized protein</fullName>
    </submittedName>
</protein>
<proteinExistence type="predicted"/>
<name>A0A0R1VG84_9LACO</name>
<dbReference type="EMBL" id="AZFY01000121">
    <property type="protein sequence ID" value="KRM04277.1"/>
    <property type="molecule type" value="Genomic_DNA"/>
</dbReference>
<evidence type="ECO:0000313" key="1">
    <source>
        <dbReference type="EMBL" id="KRM04277.1"/>
    </source>
</evidence>
<reference evidence="1 2" key="1">
    <citation type="journal article" date="2015" name="Genome Announc.">
        <title>Expanding the biotechnology potential of lactobacilli through comparative genomics of 213 strains and associated genera.</title>
        <authorList>
            <person name="Sun Z."/>
            <person name="Harris H.M."/>
            <person name="McCann A."/>
            <person name="Guo C."/>
            <person name="Argimon S."/>
            <person name="Zhang W."/>
            <person name="Yang X."/>
            <person name="Jeffery I.B."/>
            <person name="Cooney J.C."/>
            <person name="Kagawa T.F."/>
            <person name="Liu W."/>
            <person name="Song Y."/>
            <person name="Salvetti E."/>
            <person name="Wrobel A."/>
            <person name="Rasinkangas P."/>
            <person name="Parkhill J."/>
            <person name="Rea M.C."/>
            <person name="O'Sullivan O."/>
            <person name="Ritari J."/>
            <person name="Douillard F.P."/>
            <person name="Paul Ross R."/>
            <person name="Yang R."/>
            <person name="Briner A.E."/>
            <person name="Felis G.E."/>
            <person name="de Vos W.M."/>
            <person name="Barrangou R."/>
            <person name="Klaenhammer T.R."/>
            <person name="Caufield P.W."/>
            <person name="Cui Y."/>
            <person name="Zhang H."/>
            <person name="O'Toole P.W."/>
        </authorList>
    </citation>
    <scope>NUCLEOTIDE SEQUENCE [LARGE SCALE GENOMIC DNA]</scope>
    <source>
        <strain evidence="1 2">DSM 18382</strain>
    </source>
</reference>
<organism evidence="1 2">
    <name type="scientific">Lentilactobacillus farraginis DSM 18382 = JCM 14108</name>
    <dbReference type="NCBI Taxonomy" id="1423743"/>
    <lineage>
        <taxon>Bacteria</taxon>
        <taxon>Bacillati</taxon>
        <taxon>Bacillota</taxon>
        <taxon>Bacilli</taxon>
        <taxon>Lactobacillales</taxon>
        <taxon>Lactobacillaceae</taxon>
        <taxon>Lentilactobacillus</taxon>
    </lineage>
</organism>
<gene>
    <name evidence="1" type="ORF">FD41_GL000885</name>
</gene>
<comment type="caution">
    <text evidence="1">The sequence shown here is derived from an EMBL/GenBank/DDBJ whole genome shotgun (WGS) entry which is preliminary data.</text>
</comment>
<dbReference type="PATRIC" id="fig|1423743.5.peg.913"/>